<keyword evidence="2" id="KW-1185">Reference proteome</keyword>
<reference evidence="3" key="1">
    <citation type="submission" date="2024-02" db="UniProtKB">
        <authorList>
            <consortium name="WormBaseParasite"/>
        </authorList>
    </citation>
    <scope>IDENTIFICATION</scope>
</reference>
<sequence>MRFSSVITSLSIYWIYGLVDANPHRLPSIHSTPHLQKLSPPLSYGEALVIDFLPGANVKIKYLYTLFLHEEPPIDCGMGEFYLQGNMTQLNELVLRQGDGFIHEITPGKRNSIEKSNCGDVEGKIVGFELRTQPDLRFRMRLSRKLFKKLYKVDREGASLKFNFFSNLLKEWLFEISFEQNMITTILRSPKTENRFYPRQERLWSSPWKTRIGGPYIRLLIARVNNRLIITLNDQCFGVFELKTRHYDVSDLAFNRIKITDNSTEWPEPWESHILSHETARLPVNDLLQYNSCWDRSESIDWENY</sequence>
<dbReference type="AlphaFoldDB" id="A0AAF3FBB4"/>
<evidence type="ECO:0000256" key="1">
    <source>
        <dbReference type="SAM" id="SignalP"/>
    </source>
</evidence>
<feature type="chain" id="PRO_5041968729" description="Galectin" evidence="1">
    <location>
        <begin position="22"/>
        <end position="305"/>
    </location>
</feature>
<evidence type="ECO:0000313" key="3">
    <source>
        <dbReference type="WBParaSite" id="MBELARI_LOCUS4187"/>
    </source>
</evidence>
<organism evidence="2 3">
    <name type="scientific">Mesorhabditis belari</name>
    <dbReference type="NCBI Taxonomy" id="2138241"/>
    <lineage>
        <taxon>Eukaryota</taxon>
        <taxon>Metazoa</taxon>
        <taxon>Ecdysozoa</taxon>
        <taxon>Nematoda</taxon>
        <taxon>Chromadorea</taxon>
        <taxon>Rhabditida</taxon>
        <taxon>Rhabditina</taxon>
        <taxon>Rhabditomorpha</taxon>
        <taxon>Rhabditoidea</taxon>
        <taxon>Rhabditidae</taxon>
        <taxon>Mesorhabditinae</taxon>
        <taxon>Mesorhabditis</taxon>
    </lineage>
</organism>
<protein>
    <recommendedName>
        <fullName evidence="4">Galectin</fullName>
    </recommendedName>
</protein>
<dbReference type="WBParaSite" id="MBELARI_LOCUS4187">
    <property type="protein sequence ID" value="MBELARI_LOCUS4187"/>
    <property type="gene ID" value="MBELARI_LOCUS4187"/>
</dbReference>
<dbReference type="Proteomes" id="UP000887575">
    <property type="component" value="Unassembled WGS sequence"/>
</dbReference>
<evidence type="ECO:0000313" key="2">
    <source>
        <dbReference type="Proteomes" id="UP000887575"/>
    </source>
</evidence>
<accession>A0AAF3FBB4</accession>
<evidence type="ECO:0008006" key="4">
    <source>
        <dbReference type="Google" id="ProtNLM"/>
    </source>
</evidence>
<proteinExistence type="predicted"/>
<keyword evidence="1" id="KW-0732">Signal</keyword>
<name>A0AAF3FBB4_9BILA</name>
<feature type="signal peptide" evidence="1">
    <location>
        <begin position="1"/>
        <end position="21"/>
    </location>
</feature>